<keyword evidence="3 5" id="KW-0238">DNA-binding</keyword>
<proteinExistence type="predicted"/>
<keyword evidence="2" id="KW-0805">Transcription regulation</keyword>
<keyword evidence="1" id="KW-0678">Repressor</keyword>
<dbReference type="PANTHER" id="PTHR30055">
    <property type="entry name" value="HTH-TYPE TRANSCRIPTIONAL REGULATOR RUTR"/>
    <property type="match status" value="1"/>
</dbReference>
<accession>A0ABD6FH21</accession>
<feature type="DNA-binding region" description="H-T-H motif" evidence="5">
    <location>
        <begin position="37"/>
        <end position="56"/>
    </location>
</feature>
<dbReference type="GO" id="GO:0045892">
    <property type="term" value="P:negative regulation of DNA-templated transcription"/>
    <property type="evidence" value="ECO:0007669"/>
    <property type="project" value="UniProtKB-ARBA"/>
</dbReference>
<dbReference type="EMBL" id="QGUI02000096">
    <property type="protein sequence ID" value="MFO7192409.1"/>
    <property type="molecule type" value="Genomic_DNA"/>
</dbReference>
<dbReference type="Gene3D" id="1.10.357.10">
    <property type="entry name" value="Tetracycline Repressor, domain 2"/>
    <property type="match status" value="1"/>
</dbReference>
<dbReference type="InterPro" id="IPR050109">
    <property type="entry name" value="HTH-type_TetR-like_transc_reg"/>
</dbReference>
<dbReference type="Proteomes" id="UP000249324">
    <property type="component" value="Unassembled WGS sequence"/>
</dbReference>
<dbReference type="AlphaFoldDB" id="A0ABD6FH21"/>
<sequence length="200" mass="22750">MTRTANGPRAAAGSRRKEEIIRIATELFHEKGYHETSLDDIAERVGFSKPAIYYYFNSKDDILFEIVDRIVADALERIREIANRPGSAADRLHALLTENTKVILENLEANTVFYNSRGLLTPEREHDVREREREYTAVVRDLYVEGVRAGELRDIDPSVVTATLLGASIWTYQWFDPNGRLPKDQVAREVADLLMSGVRA</sequence>
<dbReference type="PROSITE" id="PS50977">
    <property type="entry name" value="HTH_TETR_2"/>
    <property type="match status" value="1"/>
</dbReference>
<dbReference type="GO" id="GO:0003677">
    <property type="term" value="F:DNA binding"/>
    <property type="evidence" value="ECO:0007669"/>
    <property type="project" value="UniProtKB-UniRule"/>
</dbReference>
<evidence type="ECO:0000259" key="6">
    <source>
        <dbReference type="PROSITE" id="PS50977"/>
    </source>
</evidence>
<dbReference type="InterPro" id="IPR001647">
    <property type="entry name" value="HTH_TetR"/>
</dbReference>
<dbReference type="Gene3D" id="1.10.10.60">
    <property type="entry name" value="Homeodomain-like"/>
    <property type="match status" value="1"/>
</dbReference>
<dbReference type="SUPFAM" id="SSF46689">
    <property type="entry name" value="Homeodomain-like"/>
    <property type="match status" value="1"/>
</dbReference>
<reference evidence="7 8" key="1">
    <citation type="journal article" date="2021" name="BMC Genomics">
        <title>Genome-resolved metagenome and metatranscriptome analyses of thermophilic composting reveal key bacterial players and their metabolic interactions.</title>
        <authorList>
            <person name="Braga L.P.P."/>
            <person name="Pereira R.V."/>
            <person name="Martins L.F."/>
            <person name="Moura L.M.S."/>
            <person name="Sanchez F.B."/>
            <person name="Patane J.S.L."/>
            <person name="da Silva A.M."/>
            <person name="Setubal J.C."/>
        </authorList>
    </citation>
    <scope>NUCLEOTIDE SEQUENCE [LARGE SCALE GENOMIC DNA]</scope>
    <source>
        <strain evidence="7">ZC4RG45</strain>
    </source>
</reference>
<evidence type="ECO:0000313" key="7">
    <source>
        <dbReference type="EMBL" id="MFO7192409.1"/>
    </source>
</evidence>
<keyword evidence="4" id="KW-0804">Transcription</keyword>
<dbReference type="InterPro" id="IPR041490">
    <property type="entry name" value="KstR2_TetR_C"/>
</dbReference>
<dbReference type="Pfam" id="PF17932">
    <property type="entry name" value="TetR_C_24"/>
    <property type="match status" value="1"/>
</dbReference>
<dbReference type="InterPro" id="IPR036271">
    <property type="entry name" value="Tet_transcr_reg_TetR-rel_C_sf"/>
</dbReference>
<dbReference type="SUPFAM" id="SSF48498">
    <property type="entry name" value="Tetracyclin repressor-like, C-terminal domain"/>
    <property type="match status" value="1"/>
</dbReference>
<protein>
    <submittedName>
        <fullName evidence="7">TetR/AcrR family transcriptional regulator</fullName>
    </submittedName>
</protein>
<evidence type="ECO:0000256" key="2">
    <source>
        <dbReference type="ARBA" id="ARBA00023015"/>
    </source>
</evidence>
<evidence type="ECO:0000256" key="5">
    <source>
        <dbReference type="PROSITE-ProRule" id="PRU00335"/>
    </source>
</evidence>
<name>A0ABD6FH21_9PSEU</name>
<evidence type="ECO:0000256" key="1">
    <source>
        <dbReference type="ARBA" id="ARBA00022491"/>
    </source>
</evidence>
<feature type="domain" description="HTH tetR-type" evidence="6">
    <location>
        <begin position="14"/>
        <end position="74"/>
    </location>
</feature>
<gene>
    <name evidence="7" type="ORF">DIU77_009225</name>
</gene>
<comment type="caution">
    <text evidence="7">The sequence shown here is derived from an EMBL/GenBank/DDBJ whole genome shotgun (WGS) entry which is preliminary data.</text>
</comment>
<dbReference type="FunFam" id="1.10.10.60:FF:000141">
    <property type="entry name" value="TetR family transcriptional regulator"/>
    <property type="match status" value="1"/>
</dbReference>
<evidence type="ECO:0000313" key="8">
    <source>
        <dbReference type="Proteomes" id="UP000249324"/>
    </source>
</evidence>
<evidence type="ECO:0000256" key="3">
    <source>
        <dbReference type="ARBA" id="ARBA00023125"/>
    </source>
</evidence>
<dbReference type="PANTHER" id="PTHR30055:SF175">
    <property type="entry name" value="HTH-TYPE TRANSCRIPTIONAL REPRESSOR KSTR2"/>
    <property type="match status" value="1"/>
</dbReference>
<dbReference type="InterPro" id="IPR009057">
    <property type="entry name" value="Homeodomain-like_sf"/>
</dbReference>
<dbReference type="PRINTS" id="PR00455">
    <property type="entry name" value="HTHTETR"/>
</dbReference>
<dbReference type="Pfam" id="PF00440">
    <property type="entry name" value="TetR_N"/>
    <property type="match status" value="1"/>
</dbReference>
<organism evidence="7 8">
    <name type="scientific">Thermocrispum agreste</name>
    <dbReference type="NCBI Taxonomy" id="37925"/>
    <lineage>
        <taxon>Bacteria</taxon>
        <taxon>Bacillati</taxon>
        <taxon>Actinomycetota</taxon>
        <taxon>Actinomycetes</taxon>
        <taxon>Pseudonocardiales</taxon>
        <taxon>Pseudonocardiaceae</taxon>
        <taxon>Thermocrispum</taxon>
    </lineage>
</organism>
<evidence type="ECO:0000256" key="4">
    <source>
        <dbReference type="ARBA" id="ARBA00023163"/>
    </source>
</evidence>